<evidence type="ECO:0000256" key="1">
    <source>
        <dbReference type="SAM" id="MobiDB-lite"/>
    </source>
</evidence>
<accession>A0ABP6K5Q1</accession>
<dbReference type="Pfam" id="PF13822">
    <property type="entry name" value="ACC_epsilon"/>
    <property type="match status" value="1"/>
</dbReference>
<protein>
    <recommendedName>
        <fullName evidence="4">Acyl-CoA carboxylase subunit epsilon</fullName>
    </recommendedName>
</protein>
<feature type="region of interest" description="Disordered" evidence="1">
    <location>
        <begin position="59"/>
        <end position="82"/>
    </location>
</feature>
<proteinExistence type="predicted"/>
<evidence type="ECO:0000313" key="3">
    <source>
        <dbReference type="Proteomes" id="UP001500403"/>
    </source>
</evidence>
<dbReference type="EMBL" id="BAAAUD010000053">
    <property type="protein sequence ID" value="GAA2962559.1"/>
    <property type="molecule type" value="Genomic_DNA"/>
</dbReference>
<gene>
    <name evidence="2" type="ORF">GCM10010446_55100</name>
</gene>
<evidence type="ECO:0000313" key="2">
    <source>
        <dbReference type="EMBL" id="GAA2962559.1"/>
    </source>
</evidence>
<evidence type="ECO:0008006" key="4">
    <source>
        <dbReference type="Google" id="ProtNLM"/>
    </source>
</evidence>
<sequence>MDMSHLTAETFLRIENGAPDADELAALTAVLLARAAALADGTGTGTDEVRAVARWRRLERSSGHRTPRSWRSAAPGGYGRAA</sequence>
<dbReference type="Proteomes" id="UP001500403">
    <property type="component" value="Unassembled WGS sequence"/>
</dbReference>
<keyword evidence="3" id="KW-1185">Reference proteome</keyword>
<name>A0ABP6K5Q1_9ACTN</name>
<reference evidence="3" key="1">
    <citation type="journal article" date="2019" name="Int. J. Syst. Evol. Microbiol.">
        <title>The Global Catalogue of Microorganisms (GCM) 10K type strain sequencing project: providing services to taxonomists for standard genome sequencing and annotation.</title>
        <authorList>
            <consortium name="The Broad Institute Genomics Platform"/>
            <consortium name="The Broad Institute Genome Sequencing Center for Infectious Disease"/>
            <person name="Wu L."/>
            <person name="Ma J."/>
        </authorList>
    </citation>
    <scope>NUCLEOTIDE SEQUENCE [LARGE SCALE GENOMIC DNA]</scope>
    <source>
        <strain evidence="3">JCM 9088</strain>
    </source>
</reference>
<dbReference type="InterPro" id="IPR032716">
    <property type="entry name" value="ACC_epsilon"/>
</dbReference>
<organism evidence="2 3">
    <name type="scientific">Streptomyces enissocaesilis</name>
    <dbReference type="NCBI Taxonomy" id="332589"/>
    <lineage>
        <taxon>Bacteria</taxon>
        <taxon>Bacillati</taxon>
        <taxon>Actinomycetota</taxon>
        <taxon>Actinomycetes</taxon>
        <taxon>Kitasatosporales</taxon>
        <taxon>Streptomycetaceae</taxon>
        <taxon>Streptomyces</taxon>
        <taxon>Streptomyces rochei group</taxon>
    </lineage>
</organism>
<comment type="caution">
    <text evidence="2">The sequence shown here is derived from an EMBL/GenBank/DDBJ whole genome shotgun (WGS) entry which is preliminary data.</text>
</comment>